<dbReference type="InterPro" id="IPR023885">
    <property type="entry name" value="4Fe4S-binding_SPASM_dom"/>
</dbReference>
<proteinExistence type="predicted"/>
<dbReference type="Gene3D" id="3.20.20.70">
    <property type="entry name" value="Aldolase class I"/>
    <property type="match status" value="1"/>
</dbReference>
<name>A0A0F9VLC4_9ZZZZ</name>
<comment type="caution">
    <text evidence="2">The sequence shown here is derived from an EMBL/GenBank/DDBJ whole genome shotgun (WGS) entry which is preliminary data.</text>
</comment>
<dbReference type="AlphaFoldDB" id="A0A0F9VLC4"/>
<organism evidence="2">
    <name type="scientific">marine sediment metagenome</name>
    <dbReference type="NCBI Taxonomy" id="412755"/>
    <lineage>
        <taxon>unclassified sequences</taxon>
        <taxon>metagenomes</taxon>
        <taxon>ecological metagenomes</taxon>
    </lineage>
</organism>
<evidence type="ECO:0000259" key="1">
    <source>
        <dbReference type="Pfam" id="PF13186"/>
    </source>
</evidence>
<protein>
    <recommendedName>
        <fullName evidence="1">4Fe4S-binding SPASM domain-containing protein</fullName>
    </recommendedName>
</protein>
<sequence length="116" mass="13043">MCCFDFDGKLLLGDLKTQTLKEIFESSMFKKILKHHETVDFGESGLICENCDQRNSDKSDVMIYKRLSRDEVLEVLMMLASETIPSGIAGEISADLNEDGSAEIFFAPKVNEKDLN</sequence>
<accession>A0A0F9VLC4</accession>
<reference evidence="2" key="1">
    <citation type="journal article" date="2015" name="Nature">
        <title>Complex archaea that bridge the gap between prokaryotes and eukaryotes.</title>
        <authorList>
            <person name="Spang A."/>
            <person name="Saw J.H."/>
            <person name="Jorgensen S.L."/>
            <person name="Zaremba-Niedzwiedzka K."/>
            <person name="Martijn J."/>
            <person name="Lind A.E."/>
            <person name="van Eijk R."/>
            <person name="Schleper C."/>
            <person name="Guy L."/>
            <person name="Ettema T.J."/>
        </authorList>
    </citation>
    <scope>NUCLEOTIDE SEQUENCE</scope>
</reference>
<feature type="domain" description="4Fe4S-binding SPASM" evidence="1">
    <location>
        <begin position="1"/>
        <end position="52"/>
    </location>
</feature>
<gene>
    <name evidence="2" type="ORF">LCGC14_0469380</name>
</gene>
<evidence type="ECO:0000313" key="2">
    <source>
        <dbReference type="EMBL" id="KKN66603.1"/>
    </source>
</evidence>
<dbReference type="InterPro" id="IPR013785">
    <property type="entry name" value="Aldolase_TIM"/>
</dbReference>
<dbReference type="Pfam" id="PF13186">
    <property type="entry name" value="SPASM"/>
    <property type="match status" value="1"/>
</dbReference>
<dbReference type="EMBL" id="LAZR01000495">
    <property type="protein sequence ID" value="KKN66603.1"/>
    <property type="molecule type" value="Genomic_DNA"/>
</dbReference>